<organism evidence="2 3">
    <name type="scientific">Loigolactobacillus backii</name>
    <dbReference type="NCBI Taxonomy" id="375175"/>
    <lineage>
        <taxon>Bacteria</taxon>
        <taxon>Bacillati</taxon>
        <taxon>Bacillota</taxon>
        <taxon>Bacilli</taxon>
        <taxon>Lactobacillales</taxon>
        <taxon>Lactobacillaceae</taxon>
        <taxon>Loigolactobacillus</taxon>
    </lineage>
</organism>
<dbReference type="PROSITE" id="PS51372">
    <property type="entry name" value="PRD_2"/>
    <property type="match status" value="2"/>
</dbReference>
<dbReference type="PANTHER" id="PTHR30185:SF15">
    <property type="entry name" value="CRYPTIC BETA-GLUCOSIDE BGL OPERON ANTITERMINATOR"/>
    <property type="match status" value="1"/>
</dbReference>
<dbReference type="OrthoDB" id="9813552at2"/>
<accession>A0A192GZZ0</accession>
<keyword evidence="3" id="KW-1185">Reference proteome</keyword>
<dbReference type="InterPro" id="IPR004341">
    <property type="entry name" value="CAT_RNA-bd_dom"/>
</dbReference>
<protein>
    <submittedName>
        <fullName evidence="2">Transcriptional antiterminator</fullName>
    </submittedName>
</protein>
<dbReference type="Pfam" id="PF03123">
    <property type="entry name" value="CAT_RBD"/>
    <property type="match status" value="1"/>
</dbReference>
<dbReference type="InterPro" id="IPR036634">
    <property type="entry name" value="PRD_sf"/>
</dbReference>
<dbReference type="GeneID" id="42981038"/>
<dbReference type="RefSeq" id="WP_068226068.1">
    <property type="nucleotide sequence ID" value="NZ_CP014623.1"/>
</dbReference>
<reference evidence="2 3" key="1">
    <citation type="submission" date="2016-03" db="EMBL/GenBank/DDBJ databases">
        <title>Pediococcus and Lactobacillus from brewery environment - whole genome sequencing and assembly.</title>
        <authorList>
            <person name="Behr J."/>
            <person name="Geissler A.J."/>
            <person name="Vogel R.F."/>
        </authorList>
    </citation>
    <scope>NUCLEOTIDE SEQUENCE [LARGE SCALE GENOMIC DNA]</scope>
    <source>
        <strain evidence="2 3">TMW 1.1989</strain>
    </source>
</reference>
<dbReference type="InterPro" id="IPR050661">
    <property type="entry name" value="BglG_antiterminators"/>
</dbReference>
<sequence length="280" mass="32860">MKIKKIFNNNVLLAEQDHHEAVLIGKGLAFQKKAGQEVDETKVSKIYAPTEEKWLGIFRDLMQDISPEYFEVSSQIIEYAEQLLNTKFNEYLLIALTDHIHFAIVRQKKKIVIHNEMLWEIQRIYQQEYLVGQRALEIIQQTFNIQLPDDEAGFIAFKFVENSMGRGNEDETLAMTKLINDVLNIVKYQLKIDFKTESISYQRFLVHLRFFAERITKKGPVVDKTDDDHFLFDHIAQKYPDAFTCVEKIKAFIEQSMNETISMNEQVYLTMHIQRVVDEG</sequence>
<dbReference type="Gene3D" id="1.10.1790.10">
    <property type="entry name" value="PRD domain"/>
    <property type="match status" value="2"/>
</dbReference>
<dbReference type="NCBIfam" id="NF046042">
    <property type="entry name" value="LicT"/>
    <property type="match status" value="1"/>
</dbReference>
<dbReference type="PANTHER" id="PTHR30185">
    <property type="entry name" value="CRYPTIC BETA-GLUCOSIDE BGL OPERON ANTITERMINATOR"/>
    <property type="match status" value="1"/>
</dbReference>
<dbReference type="Pfam" id="PF00874">
    <property type="entry name" value="PRD"/>
    <property type="match status" value="2"/>
</dbReference>
<name>A0A192GZZ0_9LACO</name>
<evidence type="ECO:0000256" key="1">
    <source>
        <dbReference type="ARBA" id="ARBA00022737"/>
    </source>
</evidence>
<dbReference type="Gene3D" id="2.30.24.10">
    <property type="entry name" value="CAT RNA-binding domain"/>
    <property type="match status" value="1"/>
</dbReference>
<dbReference type="STRING" id="375175.AYR53_02155"/>
<dbReference type="SMART" id="SM01061">
    <property type="entry name" value="CAT_RBD"/>
    <property type="match status" value="1"/>
</dbReference>
<dbReference type="Proteomes" id="UP000078582">
    <property type="component" value="Chromosome"/>
</dbReference>
<dbReference type="InterPro" id="IPR011608">
    <property type="entry name" value="PRD"/>
</dbReference>
<evidence type="ECO:0000313" key="2">
    <source>
        <dbReference type="EMBL" id="ANK61670.1"/>
    </source>
</evidence>
<gene>
    <name evidence="2" type="ORF">AYR53_02155</name>
</gene>
<dbReference type="InterPro" id="IPR036650">
    <property type="entry name" value="CAT_RNA-bd_dom_sf"/>
</dbReference>
<dbReference type="SUPFAM" id="SSF50151">
    <property type="entry name" value="SacY-like RNA-binding domain"/>
    <property type="match status" value="1"/>
</dbReference>
<dbReference type="SUPFAM" id="SSF63520">
    <property type="entry name" value="PTS-regulatory domain, PRD"/>
    <property type="match status" value="2"/>
</dbReference>
<dbReference type="EMBL" id="CP014873">
    <property type="protein sequence ID" value="ANK61670.1"/>
    <property type="molecule type" value="Genomic_DNA"/>
</dbReference>
<dbReference type="KEGG" id="lbt:AYR52_11160"/>
<proteinExistence type="predicted"/>
<evidence type="ECO:0000313" key="3">
    <source>
        <dbReference type="Proteomes" id="UP000078582"/>
    </source>
</evidence>
<dbReference type="GO" id="GO:0003723">
    <property type="term" value="F:RNA binding"/>
    <property type="evidence" value="ECO:0007669"/>
    <property type="project" value="InterPro"/>
</dbReference>
<dbReference type="AlphaFoldDB" id="A0A192GZZ0"/>
<keyword evidence="1" id="KW-0677">Repeat</keyword>
<dbReference type="GO" id="GO:0006355">
    <property type="term" value="P:regulation of DNA-templated transcription"/>
    <property type="evidence" value="ECO:0007669"/>
    <property type="project" value="InterPro"/>
</dbReference>